<dbReference type="SUPFAM" id="SSF64484">
    <property type="entry name" value="beta and beta-prime subunits of DNA dependent RNA-polymerase"/>
    <property type="match status" value="2"/>
</dbReference>
<proteinExistence type="inferred from homology"/>
<dbReference type="Gene3D" id="1.10.1790.20">
    <property type="match status" value="1"/>
</dbReference>
<dbReference type="InterPro" id="IPR014724">
    <property type="entry name" value="RNA_pol_RPB2_OB-fold"/>
</dbReference>
<dbReference type="Pfam" id="PF04565">
    <property type="entry name" value="RNA_pol_Rpb2_3"/>
    <property type="match status" value="1"/>
</dbReference>
<dbReference type="Gene3D" id="1.10.274.100">
    <property type="entry name" value="RNA polymerase Rpb1, domain 3"/>
    <property type="match status" value="2"/>
</dbReference>
<dbReference type="Pfam" id="PF04560">
    <property type="entry name" value="RNA_pol_Rpb2_7"/>
    <property type="match status" value="1"/>
</dbReference>
<dbReference type="InterPro" id="IPR000722">
    <property type="entry name" value="RNA_pol_asu"/>
</dbReference>
<reference evidence="15 16" key="1">
    <citation type="submission" date="2017-02" db="EMBL/GenBank/DDBJ databases">
        <title>Delving into the versatile metabolic prowess of the omnipresent phylum Bacteroidetes.</title>
        <authorList>
            <person name="Nobu M.K."/>
            <person name="Mei R."/>
            <person name="Narihiro T."/>
            <person name="Kuroda K."/>
            <person name="Liu W.-T."/>
        </authorList>
    </citation>
    <scope>NUCLEOTIDE SEQUENCE [LARGE SCALE GENOMIC DNA]</scope>
    <source>
        <strain evidence="15">ADurb.Bin417</strain>
    </source>
</reference>
<dbReference type="Gene3D" id="2.40.50.100">
    <property type="match status" value="4"/>
</dbReference>
<comment type="caution">
    <text evidence="15">The sequence shown here is derived from an EMBL/GenBank/DDBJ whole genome shotgun (WGS) entry which is preliminary data.</text>
</comment>
<evidence type="ECO:0000313" key="16">
    <source>
        <dbReference type="Proteomes" id="UP000485484"/>
    </source>
</evidence>
<dbReference type="Gene3D" id="1.10.132.30">
    <property type="match status" value="1"/>
</dbReference>
<dbReference type="PANTHER" id="PTHR19376">
    <property type="entry name" value="DNA-DIRECTED RNA POLYMERASE"/>
    <property type="match status" value="1"/>
</dbReference>
<keyword evidence="13" id="KW-0175">Coiled coil</keyword>
<comment type="similarity">
    <text evidence="9 12">Belongs to the RNA polymerase beta chain family.</text>
</comment>
<dbReference type="Gene3D" id="1.10.40.90">
    <property type="match status" value="1"/>
</dbReference>
<evidence type="ECO:0000256" key="3">
    <source>
        <dbReference type="ARBA" id="ARBA00022478"/>
    </source>
</evidence>
<dbReference type="CDD" id="cd01609">
    <property type="entry name" value="RNAP_beta'_N"/>
    <property type="match status" value="1"/>
</dbReference>
<dbReference type="GO" id="GO:0032549">
    <property type="term" value="F:ribonucleoside binding"/>
    <property type="evidence" value="ECO:0007669"/>
    <property type="project" value="InterPro"/>
</dbReference>
<dbReference type="InterPro" id="IPR038120">
    <property type="entry name" value="Rpb1_funnel_sf"/>
</dbReference>
<dbReference type="Pfam" id="PF10385">
    <property type="entry name" value="RNA_pol_Rpb2_45"/>
    <property type="match status" value="1"/>
</dbReference>
<dbReference type="Gene3D" id="2.30.150.10">
    <property type="entry name" value="DNA-directed RNA polymerase, beta subunit, external 1 domain"/>
    <property type="match status" value="1"/>
</dbReference>
<keyword evidence="7 9" id="KW-0804">Transcription</keyword>
<dbReference type="InterPro" id="IPR012754">
    <property type="entry name" value="DNA-dir_RpoC_beta_prime_bact"/>
</dbReference>
<evidence type="ECO:0000256" key="9">
    <source>
        <dbReference type="HAMAP-Rule" id="MF_01321"/>
    </source>
</evidence>
<evidence type="ECO:0000256" key="7">
    <source>
        <dbReference type="ARBA" id="ARBA00023163"/>
    </source>
</evidence>
<dbReference type="InterPro" id="IPR037033">
    <property type="entry name" value="DNA-dir_RNAP_su2_hyb_sf"/>
</dbReference>
<dbReference type="EC" id="2.7.7.6" evidence="9"/>
<dbReference type="GO" id="GO:0008270">
    <property type="term" value="F:zinc ion binding"/>
    <property type="evidence" value="ECO:0007669"/>
    <property type="project" value="UniProtKB-UniRule"/>
</dbReference>
<evidence type="ECO:0000256" key="5">
    <source>
        <dbReference type="ARBA" id="ARBA00022695"/>
    </source>
</evidence>
<dbReference type="InterPro" id="IPR042102">
    <property type="entry name" value="RNA_pol_Rpb1_3_sf"/>
</dbReference>
<feature type="coiled-coil region" evidence="13">
    <location>
        <begin position="1203"/>
        <end position="1233"/>
    </location>
</feature>
<comment type="subunit">
    <text evidence="9 12">The RNAP catalytic core consists of 2 alpha, 1 beta, 1 beta' and 1 omega subunit. When a sigma factor is associated with the core the holoenzyme is formed, which can initiate transcription.</text>
</comment>
<comment type="similarity">
    <text evidence="10 11">Belongs to the RNA polymerase beta' chain family.</text>
</comment>
<protein>
    <recommendedName>
        <fullName evidence="9 10">Multifunctional fusion protein</fullName>
    </recommendedName>
    <domain>
        <recommendedName>
            <fullName evidence="9">DNA-directed RNA polymerase subunit beta</fullName>
            <shortName evidence="9">RNAP subunit beta</shortName>
            <ecNumber evidence="9">2.7.7.6</ecNumber>
        </recommendedName>
        <alternativeName>
            <fullName evidence="9">RNA polymerase subunit beta</fullName>
        </alternativeName>
        <alternativeName>
            <fullName evidence="9">Transcriptase subunit beta</fullName>
        </alternativeName>
    </domain>
    <domain>
        <recommendedName>
            <fullName evidence="10">DNA-directed RNA polymerase subunit beta'</fullName>
            <shortName evidence="10">RNAP subunit beta'</shortName>
        </recommendedName>
        <alternativeName>
            <fullName evidence="10">RNA polymerase subunit beta'</fullName>
        </alternativeName>
        <alternativeName>
            <fullName evidence="10">Transcriptase subunit beta'</fullName>
        </alternativeName>
    </domain>
</protein>
<dbReference type="InterPro" id="IPR007645">
    <property type="entry name" value="RNA_pol_Rpb2_3"/>
</dbReference>
<feature type="binding site" evidence="10">
    <location>
        <position position="1892"/>
    </location>
    <ligand>
        <name>Zn(2+)</name>
        <dbReference type="ChEBI" id="CHEBI:29105"/>
        <label>2</label>
    </ligand>
</feature>
<comment type="cofactor">
    <cofactor evidence="10">
        <name>Mg(2+)</name>
        <dbReference type="ChEBI" id="CHEBI:18420"/>
    </cofactor>
    <text evidence="10">Binds 1 Mg(2+) ion per subunit.</text>
</comment>
<feature type="binding site" evidence="10">
    <location>
        <position position="1484"/>
    </location>
    <ligand>
        <name>Mg(2+)</name>
        <dbReference type="ChEBI" id="CHEBI:18420"/>
    </ligand>
</feature>
<dbReference type="PANTHER" id="PTHR19376:SF54">
    <property type="entry name" value="DNA-DIRECTED RNA POLYMERASE SUBUNIT BETA"/>
    <property type="match status" value="1"/>
</dbReference>
<evidence type="ECO:0000259" key="14">
    <source>
        <dbReference type="SMART" id="SM00663"/>
    </source>
</evidence>
<dbReference type="CDD" id="cd00653">
    <property type="entry name" value="RNA_pol_B_RPB2"/>
    <property type="match status" value="1"/>
</dbReference>
<dbReference type="Gene3D" id="4.10.860.120">
    <property type="entry name" value="RNA polymerase II, clamp domain"/>
    <property type="match status" value="1"/>
</dbReference>
<dbReference type="InterPro" id="IPR019462">
    <property type="entry name" value="DNA-dir_RNA_pol_bsu_external_1"/>
</dbReference>
<dbReference type="Gene3D" id="2.40.40.20">
    <property type="match status" value="1"/>
</dbReference>
<keyword evidence="6 10" id="KW-0479">Metal-binding</keyword>
<keyword evidence="4 9" id="KW-0808">Transferase</keyword>
<dbReference type="NCBIfam" id="TIGR02013">
    <property type="entry name" value="rpoB"/>
    <property type="match status" value="1"/>
</dbReference>
<feature type="binding site" evidence="10">
    <location>
        <position position="1818"/>
    </location>
    <ligand>
        <name>Zn(2+)</name>
        <dbReference type="ChEBI" id="CHEBI:29105"/>
        <label>2</label>
    </ligand>
</feature>
<organism evidence="15 16">
    <name type="scientific">candidate division TA06 bacterium ADurb.Bin417</name>
    <dbReference type="NCBI Taxonomy" id="1852828"/>
    <lineage>
        <taxon>Bacteria</taxon>
        <taxon>Bacteria division TA06</taxon>
    </lineage>
</organism>
<sequence>MINGVERVIISRLQRSPGVYFKEDSPSPRDYSARIIPMRGMWLEFRSDGGNVLHAYLGKKRFFASTLFSALGYNNDKELTKAFFPEGIEKSEGGDLWLATLKKKPLIGQEEAMLEIYAVLRPGYPTSKKKAADFLIQLFFSKESYEFSEAGRSQLNKKLGRNSAEPALEREDVLATVAYLFGLYQNRGAVDDVDHLGNKRVRMVGELVAEQVEVGLARLSRLIRDRLNLVKAEETTPQELVNSRTFSATIKDFFARSPYSQLLDQTNPLAELTHKRRLTAIGEGVFADRKRIGFEIRDVHYTHYGRICPIETPEGGNIGILTSLATHAQVDKLGFLRSPYWVVEKGRVTDRLVYLSADEEDKAYIAQANTLIDEQGCFQEKEVVVRYWDDFIKVPIEKVTHIDISARQVVSVSTSLVPFLEHDDANRALMGSNMQRQALPVLRPQSPLVNTGMESVVVRDSGTVLKSLEDGVVVKVDAEEIVVAKSDARPGELETERVYRLTKFQHLNQDTVFNQRPLVKVGQRVRKDDLLTDGPSVARDGQLALGRNVLVAFMPWRGYNFEDAIILSEKLVREDAFTSIHIKEFELEARETELGVEEITRDIPNVAEELLGNLDEEGIIRVGAYVKPNDILVGKITPKSETELTPEERLLRVIFGEKAREVDNTSLYAPPGISGIVINVRKFERVTDKDKSGDRANRLQEKIKAVETRRKELTGRLLHLAVERLAAVLPHNRNLRPSLTALQALKVSDPEKQKLVDQLVGTLQRRVEEIKAECRKEIQHLKQGDDLGVDVVKKIVVQIAIKKPVSVGDKMSGRHGNKGVIATIVPEADMPFLPDGTPVEVVLNPLGVPSRMNVGQILETHLGWAAKALGYSVTTPIFNSTTEAKIEELLLEASQPGDGKVQLYDGMTGDAFRERITCGYMYMMKLFHLADDKIHARSVGSYSLVTQQPLGGRAQFGGQRFGEMEVWALEGYGAANILQEMLTVKSDDIIGRKKVYENIVKDRDFEDYQTPESFNVLINELKGLGFDIQTEARPENREAVTIRLASPEAIRKWSHGEVKKPETINYRTFKAEKDGLFCEKIFGPVKDWECSCGKYKKVKYRGIVCDRCGVEVTTSDVRRTRLGHIELVAPVSYVWIFKSVYNWMGTLLDMSPNALELVIYYDRYLVLEPGTSGFKLKDLLSEKDYREALARSSGLKAEMGALAIRELLKKVDLNKEKAQLENELDRNKGNQERRKNVIKKLKIVDGLLRTGTRPEWMISEVIPVIPPDLRPLLPLEGGRFATSDLNDLYQRIINRNNRLKRLIKLHAPDIIIRNEKRMLQEAVDALLDNGRHGPQVLGRGNRPLKSLADALRGKQGRFRQNLLGKRVDYSGRAVIVVGPELKLNECGLPKHMALELFAPFILRELRKREYVHTISSAKRALERNDPEVWEILEDVTRNHPVMLNRQPTLHRLSIQAFFPRLTEGNVIRLHPLACTAFNADFDGDQMAVHVPLSLESQLEAQLIMNAATHLFSPASGKPIVNLTREALLGCYYLTLKNEQLEAVKTVFSGPNEVLAAFDAGRLDYHQPIKVRIRRQVIETTPGRVIFNELLPAELGYKNEQINGATLGRLIKDLYTRHGYEAAANFLDQAKELGFSIATRSGLTIGVRDLVIPEEKEVLIGLTEKDVRRIEKDYKDGAITEGERYHKVIDTWTSCTNRLSENLFASLKNRLEKKFEINPIFLMVQSGARGNRQQVTQLMAMRGLMTRPTKRITGGIGEIIEQPVRSNFREGLNVLEYFISTHGGRKGLVDTALKTSDAGYLSRRLVDVCQDVVVTTEDCGTTAGIFVSPVWEGDRLMVPLRDRIVGRVAVDRIADLVTDEVVVEANEEINEGIAARIEEIGVEKIRIRSVLTCKAERGVCRKCYGWNLATLRMVELGEAVGIVTAQSIGEPGTQLTLRTFHIGGTASRIVGETKVRARREGVMKFRNVRWVTNKNGQKVVLNRDAILVMMDNRGREVDHYPAQIGDILKIDEETPVKRSDILMEHDPYMFSIVAEKSGQVHYDGLKAGVTYKDEVEDETAAGRKHKVKVIISHKEDITPVVVIRDSETKKALESHYLPVDAHLMVREGESVRAGDILARTPRLVARVQDITGGLPRVAELFEARRPKNPAILAEIDGSIVIEINERNQRVVKVVGTSGQERSYTIPFGKHLLVTENAYVQAGEKLTEGAVALDDLLRIGGERKVFEYLLNEVQSVYRLEGVTINDKHIEAVIRQMLSRVRVTKAGDTLFSDGQEVSRRRLLQENEKIAAEGGQPADWDALVQGITRVALSSESFISAASFQETIRVLTDAALMGDEDPLQGIKENVILGRFIPAGTGTFRPARREAKREQPDFSVLDANLINPGALNLDREEKPEEDKNQ</sequence>
<dbReference type="InterPro" id="IPR042107">
    <property type="entry name" value="DNA-dir_RNA_pol_bsu_ext_1_sf"/>
</dbReference>
<evidence type="ECO:0000256" key="1">
    <source>
        <dbReference type="ARBA" id="ARBA00007616"/>
    </source>
</evidence>
<evidence type="ECO:0000313" key="15">
    <source>
        <dbReference type="EMBL" id="OPZ93291.1"/>
    </source>
</evidence>
<evidence type="ECO:0000256" key="12">
    <source>
        <dbReference type="RuleBase" id="RU363031"/>
    </source>
</evidence>
<dbReference type="NCBIfam" id="NF001616">
    <property type="entry name" value="PRK00405.1"/>
    <property type="match status" value="1"/>
</dbReference>
<feature type="domain" description="RNA polymerase N-terminal" evidence="14">
    <location>
        <begin position="1255"/>
        <end position="1534"/>
    </location>
</feature>
<dbReference type="GO" id="GO:0006351">
    <property type="term" value="P:DNA-templated transcription"/>
    <property type="evidence" value="ECO:0007669"/>
    <property type="project" value="UniProtKB-UniRule"/>
</dbReference>
<dbReference type="InterPro" id="IPR037034">
    <property type="entry name" value="RNA_pol_Rpb2_2_sf"/>
</dbReference>
<dbReference type="InterPro" id="IPR007642">
    <property type="entry name" value="RNA_pol_Rpb2_2"/>
</dbReference>
<dbReference type="InterPro" id="IPR007081">
    <property type="entry name" value="RNA_pol_Rpb1_5"/>
</dbReference>
<comment type="similarity">
    <text evidence="2">In the C-terminal section; belongs to the RNA polymerase beta' chain family.</text>
</comment>
<dbReference type="GO" id="GO:0003899">
    <property type="term" value="F:DNA-directed RNA polymerase activity"/>
    <property type="evidence" value="ECO:0007669"/>
    <property type="project" value="UniProtKB-UniRule"/>
</dbReference>
<accession>A0A1V5MKE7</accession>
<dbReference type="Pfam" id="PF04997">
    <property type="entry name" value="RNA_pol_Rpb1_1"/>
    <property type="match status" value="1"/>
</dbReference>
<evidence type="ECO:0000256" key="6">
    <source>
        <dbReference type="ARBA" id="ARBA00022723"/>
    </source>
</evidence>
<dbReference type="InterPro" id="IPR045867">
    <property type="entry name" value="DNA-dir_RpoC_beta_prime"/>
</dbReference>
<keyword evidence="5 9" id="KW-0548">Nucleotidyltransferase</keyword>
<dbReference type="InterPro" id="IPR007641">
    <property type="entry name" value="RNA_pol_Rpb2_7"/>
</dbReference>
<dbReference type="Pfam" id="PF05000">
    <property type="entry name" value="RNA_pol_Rpb1_4"/>
    <property type="match status" value="1"/>
</dbReference>
<dbReference type="InterPro" id="IPR007083">
    <property type="entry name" value="RNA_pol_Rpb1_4"/>
</dbReference>
<dbReference type="GO" id="GO:0000287">
    <property type="term" value="F:magnesium ion binding"/>
    <property type="evidence" value="ECO:0007669"/>
    <property type="project" value="UniProtKB-UniRule"/>
</dbReference>
<comment type="similarity">
    <text evidence="1">In the N-terminal section; belongs to the RNA polymerase beta chain family.</text>
</comment>
<evidence type="ECO:0000256" key="8">
    <source>
        <dbReference type="ARBA" id="ARBA00048552"/>
    </source>
</evidence>
<comment type="function">
    <text evidence="9 11">DNA-dependent RNA polymerase catalyzes the transcription of DNA into RNA using the four ribonucleoside triphosphates as substrates.</text>
</comment>
<dbReference type="Pfam" id="PF00562">
    <property type="entry name" value="RNA_pol_Rpb2_6"/>
    <property type="match status" value="1"/>
</dbReference>
<dbReference type="Gene3D" id="3.90.1110.10">
    <property type="entry name" value="RNA polymerase Rpb2, domain 2"/>
    <property type="match status" value="1"/>
</dbReference>
<dbReference type="HAMAP" id="MF_01322">
    <property type="entry name" value="RNApol_bact_RpoC"/>
    <property type="match status" value="1"/>
</dbReference>
<keyword evidence="3 9" id="KW-0240">DNA-directed RNA polymerase</keyword>
<evidence type="ECO:0000256" key="13">
    <source>
        <dbReference type="SAM" id="Coils"/>
    </source>
</evidence>
<feature type="binding site" evidence="10">
    <location>
        <position position="1090"/>
    </location>
    <ligand>
        <name>Zn(2+)</name>
        <dbReference type="ChEBI" id="CHEBI:29105"/>
        <label>1</label>
    </ligand>
</feature>
<dbReference type="HAMAP" id="MF_01321">
    <property type="entry name" value="RNApol_bact_RpoB"/>
    <property type="match status" value="1"/>
</dbReference>
<dbReference type="Pfam" id="PF04998">
    <property type="entry name" value="RNA_pol_Rpb1_5"/>
    <property type="match status" value="1"/>
</dbReference>
<dbReference type="InterPro" id="IPR007080">
    <property type="entry name" value="RNA_pol_Rpb1_1"/>
</dbReference>
<evidence type="ECO:0000256" key="2">
    <source>
        <dbReference type="ARBA" id="ARBA00009839"/>
    </source>
</evidence>
<dbReference type="Gene3D" id="3.90.1100.10">
    <property type="match status" value="1"/>
</dbReference>
<keyword evidence="10" id="KW-0862">Zinc</keyword>
<dbReference type="SMART" id="SM00663">
    <property type="entry name" value="RPOLA_N"/>
    <property type="match status" value="1"/>
</dbReference>
<evidence type="ECO:0000256" key="4">
    <source>
        <dbReference type="ARBA" id="ARBA00022679"/>
    </source>
</evidence>
<feature type="binding site" evidence="10">
    <location>
        <position position="1108"/>
    </location>
    <ligand>
        <name>Zn(2+)</name>
        <dbReference type="ChEBI" id="CHEBI:29105"/>
        <label>1</label>
    </ligand>
</feature>
<evidence type="ECO:0000256" key="10">
    <source>
        <dbReference type="HAMAP-Rule" id="MF_01322"/>
    </source>
</evidence>
<dbReference type="FunFam" id="3.90.1800.10:FF:000001">
    <property type="entry name" value="DNA-directed RNA polymerase subunit beta"/>
    <property type="match status" value="1"/>
</dbReference>
<dbReference type="InterPro" id="IPR010243">
    <property type="entry name" value="RNA_pol_bsu_bac"/>
</dbReference>
<dbReference type="Gene3D" id="1.10.150.390">
    <property type="match status" value="1"/>
</dbReference>
<comment type="cofactor">
    <cofactor evidence="10">
        <name>Zn(2+)</name>
        <dbReference type="ChEBI" id="CHEBI:29105"/>
    </cofactor>
    <text evidence="10">Binds 2 Zn(2+) ions per subunit.</text>
</comment>
<keyword evidence="10" id="KW-0460">Magnesium</keyword>
<dbReference type="PROSITE" id="PS01166">
    <property type="entry name" value="RNA_POL_BETA"/>
    <property type="match status" value="1"/>
</dbReference>
<dbReference type="Gene3D" id="3.90.1800.10">
    <property type="entry name" value="RNA polymerase alpha subunit dimerisation domain"/>
    <property type="match status" value="1"/>
</dbReference>
<feature type="binding site" evidence="10">
    <location>
        <position position="1480"/>
    </location>
    <ligand>
        <name>Mg(2+)</name>
        <dbReference type="ChEBI" id="CHEBI:18420"/>
    </ligand>
</feature>
<feature type="coiled-coil region" evidence="13">
    <location>
        <begin position="689"/>
        <end position="716"/>
    </location>
</feature>
<dbReference type="Gene3D" id="2.40.270.10">
    <property type="entry name" value="DNA-directed RNA polymerase, subunit 2, domain 6"/>
    <property type="match status" value="3"/>
</dbReference>
<dbReference type="CDD" id="cd02655">
    <property type="entry name" value="RNAP_beta'_C"/>
    <property type="match status" value="1"/>
</dbReference>
<feature type="binding site" evidence="10">
    <location>
        <position position="1899"/>
    </location>
    <ligand>
        <name>Zn(2+)</name>
        <dbReference type="ChEBI" id="CHEBI:29105"/>
        <label>2</label>
    </ligand>
</feature>
<feature type="binding site" evidence="10">
    <location>
        <position position="1902"/>
    </location>
    <ligand>
        <name>Zn(2+)</name>
        <dbReference type="ChEBI" id="CHEBI:29105"/>
        <label>2</label>
    </ligand>
</feature>
<dbReference type="EMBL" id="MWAK01000032">
    <property type="protein sequence ID" value="OPZ93291.1"/>
    <property type="molecule type" value="Genomic_DNA"/>
</dbReference>
<gene>
    <name evidence="15" type="primary">rpoBC</name>
    <name evidence="9" type="synonym">rpoB</name>
    <name evidence="10" type="synonym">rpoC</name>
    <name evidence="15" type="ORF">BWY73_00392</name>
</gene>
<evidence type="ECO:0000256" key="11">
    <source>
        <dbReference type="RuleBase" id="RU004279"/>
    </source>
</evidence>
<name>A0A1V5MKE7_UNCT6</name>
<dbReference type="InterPro" id="IPR006592">
    <property type="entry name" value="RNA_pol_N"/>
</dbReference>
<dbReference type="NCBIfam" id="TIGR02386">
    <property type="entry name" value="rpoC_TIGR"/>
    <property type="match status" value="1"/>
</dbReference>
<dbReference type="Pfam" id="PF00623">
    <property type="entry name" value="RNA_pol_Rpb1_2"/>
    <property type="match status" value="1"/>
</dbReference>
<feature type="binding site" evidence="10">
    <location>
        <position position="1105"/>
    </location>
    <ligand>
        <name>Zn(2+)</name>
        <dbReference type="ChEBI" id="CHEBI:29105"/>
        <label>1</label>
    </ligand>
</feature>
<dbReference type="InterPro" id="IPR007120">
    <property type="entry name" value="DNA-dir_RNAP_su2_dom"/>
</dbReference>
<feature type="binding site" evidence="10">
    <location>
        <position position="1092"/>
    </location>
    <ligand>
        <name>Zn(2+)</name>
        <dbReference type="ChEBI" id="CHEBI:29105"/>
        <label>1</label>
    </ligand>
</feature>
<dbReference type="Pfam" id="PF04561">
    <property type="entry name" value="RNA_pol_Rpb2_2"/>
    <property type="match status" value="1"/>
</dbReference>
<dbReference type="Gene3D" id="2.40.50.150">
    <property type="match status" value="1"/>
</dbReference>
<feature type="binding site" evidence="10">
    <location>
        <position position="1482"/>
    </location>
    <ligand>
        <name>Mg(2+)</name>
        <dbReference type="ChEBI" id="CHEBI:18420"/>
    </ligand>
</feature>
<dbReference type="Proteomes" id="UP000485484">
    <property type="component" value="Unassembled WGS sequence"/>
</dbReference>
<dbReference type="GO" id="GO:0000428">
    <property type="term" value="C:DNA-directed RNA polymerase complex"/>
    <property type="evidence" value="ECO:0007669"/>
    <property type="project" value="UniProtKB-KW"/>
</dbReference>
<dbReference type="GO" id="GO:0003677">
    <property type="term" value="F:DNA binding"/>
    <property type="evidence" value="ECO:0007669"/>
    <property type="project" value="UniProtKB-UniRule"/>
</dbReference>
<dbReference type="InterPro" id="IPR007066">
    <property type="entry name" value="RNA_pol_Rpb1_3"/>
</dbReference>
<dbReference type="Pfam" id="PF04983">
    <property type="entry name" value="RNA_pol_Rpb1_3"/>
    <property type="match status" value="1"/>
</dbReference>
<comment type="catalytic activity">
    <reaction evidence="8 9 11">
        <text>RNA(n) + a ribonucleoside 5'-triphosphate = RNA(n+1) + diphosphate</text>
        <dbReference type="Rhea" id="RHEA:21248"/>
        <dbReference type="Rhea" id="RHEA-COMP:14527"/>
        <dbReference type="Rhea" id="RHEA-COMP:17342"/>
        <dbReference type="ChEBI" id="CHEBI:33019"/>
        <dbReference type="ChEBI" id="CHEBI:61557"/>
        <dbReference type="ChEBI" id="CHEBI:140395"/>
        <dbReference type="EC" id="2.7.7.6"/>
    </reaction>
</comment>
<dbReference type="InterPro" id="IPR007121">
    <property type="entry name" value="RNA_pol_bsu_CS"/>
</dbReference>
<dbReference type="InterPro" id="IPR015712">
    <property type="entry name" value="DNA-dir_RNA_pol_su2"/>
</dbReference>
<dbReference type="InterPro" id="IPR044893">
    <property type="entry name" value="RNA_pol_Rpb1_clamp_domain"/>
</dbReference>